<organism evidence="1 2">
    <name type="scientific">Poecilia latipinna</name>
    <name type="common">sailfin molly</name>
    <dbReference type="NCBI Taxonomy" id="48699"/>
    <lineage>
        <taxon>Eukaryota</taxon>
        <taxon>Metazoa</taxon>
        <taxon>Chordata</taxon>
        <taxon>Craniata</taxon>
        <taxon>Vertebrata</taxon>
        <taxon>Euteleostomi</taxon>
        <taxon>Actinopterygii</taxon>
        <taxon>Neopterygii</taxon>
        <taxon>Teleostei</taxon>
        <taxon>Neoteleostei</taxon>
        <taxon>Acanthomorphata</taxon>
        <taxon>Ovalentaria</taxon>
        <taxon>Atherinomorphae</taxon>
        <taxon>Cyprinodontiformes</taxon>
        <taxon>Poeciliidae</taxon>
        <taxon>Poeciliinae</taxon>
        <taxon>Poecilia</taxon>
    </lineage>
</organism>
<dbReference type="AlphaFoldDB" id="A0A3B3V1B9"/>
<protein>
    <submittedName>
        <fullName evidence="1">Uncharacterized protein</fullName>
    </submittedName>
</protein>
<reference evidence="1" key="1">
    <citation type="submission" date="2025-08" db="UniProtKB">
        <authorList>
            <consortium name="Ensembl"/>
        </authorList>
    </citation>
    <scope>IDENTIFICATION</scope>
</reference>
<evidence type="ECO:0000313" key="1">
    <source>
        <dbReference type="Ensembl" id="ENSPLAP00000018868.1"/>
    </source>
</evidence>
<evidence type="ECO:0000313" key="2">
    <source>
        <dbReference type="Proteomes" id="UP000261500"/>
    </source>
</evidence>
<reference evidence="1" key="2">
    <citation type="submission" date="2025-09" db="UniProtKB">
        <authorList>
            <consortium name="Ensembl"/>
        </authorList>
    </citation>
    <scope>IDENTIFICATION</scope>
</reference>
<name>A0A3B3V1B9_9TELE</name>
<sequence length="60" mass="6863">CFHLNALAVLGMNKNPANPVTWNYNALRVNGDVCVLRRKITSGGFHLDPFYRRMTSKQKK</sequence>
<keyword evidence="2" id="KW-1185">Reference proteome</keyword>
<dbReference type="Proteomes" id="UP000261500">
    <property type="component" value="Unplaced"/>
</dbReference>
<proteinExistence type="predicted"/>
<dbReference type="Ensembl" id="ENSPLAT00000032055.1">
    <property type="protein sequence ID" value="ENSPLAP00000018868.1"/>
    <property type="gene ID" value="ENSPLAG00000023612.1"/>
</dbReference>
<accession>A0A3B3V1B9</accession>